<dbReference type="InterPro" id="IPR005123">
    <property type="entry name" value="Oxoglu/Fe-dep_dioxygenase_dom"/>
</dbReference>
<dbReference type="GO" id="GO:0005737">
    <property type="term" value="C:cytoplasm"/>
    <property type="evidence" value="ECO:0007669"/>
    <property type="project" value="TreeGrafter"/>
</dbReference>
<evidence type="ECO:0000313" key="12">
    <source>
        <dbReference type="Proteomes" id="UP001151518"/>
    </source>
</evidence>
<organism evidence="11 12">
    <name type="scientific">Coemansia spiralis</name>
    <dbReference type="NCBI Taxonomy" id="417178"/>
    <lineage>
        <taxon>Eukaryota</taxon>
        <taxon>Fungi</taxon>
        <taxon>Fungi incertae sedis</taxon>
        <taxon>Zoopagomycota</taxon>
        <taxon>Kickxellomycotina</taxon>
        <taxon>Kickxellomycetes</taxon>
        <taxon>Kickxellales</taxon>
        <taxon>Kickxellaceae</taxon>
        <taxon>Coemansia</taxon>
    </lineage>
</organism>
<dbReference type="GO" id="GO:0031418">
    <property type="term" value="F:L-ascorbic acid binding"/>
    <property type="evidence" value="ECO:0007669"/>
    <property type="project" value="UniProtKB-KW"/>
</dbReference>
<evidence type="ECO:0000256" key="9">
    <source>
        <dbReference type="SAM" id="MobiDB-lite"/>
    </source>
</evidence>
<dbReference type="AlphaFoldDB" id="A0A9W8FY22"/>
<evidence type="ECO:0000256" key="4">
    <source>
        <dbReference type="ARBA" id="ARBA00022896"/>
    </source>
</evidence>
<feature type="compositionally biased region" description="Polar residues" evidence="9">
    <location>
        <begin position="1"/>
        <end position="14"/>
    </location>
</feature>
<comment type="similarity">
    <text evidence="2">Belongs to the TPA1 family.</text>
</comment>
<comment type="catalytic activity">
    <reaction evidence="8">
        <text>[ribosomal protein uS12]-L-proline + 2-oxoglutarate + O2 = [ribosomal protein uS12]-(3S)-3-hydroxy-L-proline + succinate + CO2</text>
        <dbReference type="Rhea" id="RHEA:54156"/>
        <dbReference type="Rhea" id="RHEA-COMP:13816"/>
        <dbReference type="Rhea" id="RHEA-COMP:13818"/>
        <dbReference type="ChEBI" id="CHEBI:15379"/>
        <dbReference type="ChEBI" id="CHEBI:16526"/>
        <dbReference type="ChEBI" id="CHEBI:16810"/>
        <dbReference type="ChEBI" id="CHEBI:30031"/>
        <dbReference type="ChEBI" id="CHEBI:50342"/>
        <dbReference type="ChEBI" id="CHEBI:85428"/>
    </reaction>
</comment>
<gene>
    <name evidence="11" type="primary">NUA3_2</name>
    <name evidence="11" type="ORF">GGI25_005790</name>
</gene>
<keyword evidence="5" id="KW-0223">Dioxygenase</keyword>
<accession>A0A9W8FY22</accession>
<dbReference type="InterPro" id="IPR051842">
    <property type="entry name" value="uS12_prolyl_hydroxylase"/>
</dbReference>
<evidence type="ECO:0000256" key="2">
    <source>
        <dbReference type="ARBA" id="ARBA00007443"/>
    </source>
</evidence>
<evidence type="ECO:0000313" key="11">
    <source>
        <dbReference type="EMBL" id="KAJ2670621.1"/>
    </source>
</evidence>
<sequence>MPLASTSSANQLLATNEPAEKRPRTRPKDANIIIGDGDNNTANSKTTKPAVAARMNQGYLEPKFIRDFHRAFTGKAAAKEDDNSHSISVVSENGEGIVVTSPFHTGKLRNIMPNEFLEGLRAELGELNWHERSNDLYWFYQTDDLALNGKPHVKSLRDYLAGEEFVGFMEKITGVELTRGYLDLAAQRYKKGNHLLCHDDDVHRGKLARKIAYIIYLVDENWSSDDGGALGLFESDAQMWPIKVVSHIVPEFNSIGFFLTGHASYHTVEEVTVEDPARERWSVTGWFYGPVASDPTDLGVEKPQGAQLQLPPLVLPPVVEFEDPDRQLFGLSEQDSQELAKWINSDYTSTKVLDKIQEAFLNESSVELRDFLRIDIYDKCLKEFSSEFWSRAVLLGPAHIYRYLRACVSEKDAPTLYALLSFLQSPTFARFMHSITSLKFKGMSQEIRRFEHGHYTLIHDQVVEPFGVDAIMSLTPKQSTDHDVQWQESWGGSTHYIAEKDELLRISPEPNSFSLVLRDEEGTLRFVKYLNHMAGGIRQEISMVFVEDPQDDKDEDEDE</sequence>
<dbReference type="InterPro" id="IPR019601">
    <property type="entry name" value="Oxoglutarate/Fe-dep_Oase_C"/>
</dbReference>
<evidence type="ECO:0000256" key="3">
    <source>
        <dbReference type="ARBA" id="ARBA00022723"/>
    </source>
</evidence>
<dbReference type="PROSITE" id="PS51471">
    <property type="entry name" value="FE2OG_OXY"/>
    <property type="match status" value="1"/>
</dbReference>
<dbReference type="SMART" id="SM00702">
    <property type="entry name" value="P4Hc"/>
    <property type="match status" value="1"/>
</dbReference>
<reference evidence="11" key="1">
    <citation type="submission" date="2022-07" db="EMBL/GenBank/DDBJ databases">
        <title>Phylogenomic reconstructions and comparative analyses of Kickxellomycotina fungi.</title>
        <authorList>
            <person name="Reynolds N.K."/>
            <person name="Stajich J.E."/>
            <person name="Barry K."/>
            <person name="Grigoriev I.V."/>
            <person name="Crous P."/>
            <person name="Smith M.E."/>
        </authorList>
    </citation>
    <scope>NUCLEOTIDE SEQUENCE</scope>
    <source>
        <strain evidence="11">NRRL 3115</strain>
    </source>
</reference>
<evidence type="ECO:0000256" key="5">
    <source>
        <dbReference type="ARBA" id="ARBA00022964"/>
    </source>
</evidence>
<dbReference type="Gene3D" id="2.60.120.620">
    <property type="entry name" value="q2cbj1_9rhob like domain"/>
    <property type="match status" value="2"/>
</dbReference>
<dbReference type="GO" id="GO:0006449">
    <property type="term" value="P:regulation of translational termination"/>
    <property type="evidence" value="ECO:0007669"/>
    <property type="project" value="TreeGrafter"/>
</dbReference>
<keyword evidence="6" id="KW-0560">Oxidoreductase</keyword>
<keyword evidence="7" id="KW-0408">Iron</keyword>
<evidence type="ECO:0000256" key="1">
    <source>
        <dbReference type="ARBA" id="ARBA00001961"/>
    </source>
</evidence>
<comment type="cofactor">
    <cofactor evidence="1">
        <name>L-ascorbate</name>
        <dbReference type="ChEBI" id="CHEBI:38290"/>
    </cofactor>
</comment>
<dbReference type="Proteomes" id="UP001151518">
    <property type="component" value="Unassembled WGS sequence"/>
</dbReference>
<evidence type="ECO:0000256" key="7">
    <source>
        <dbReference type="ARBA" id="ARBA00023004"/>
    </source>
</evidence>
<dbReference type="GO" id="GO:0005506">
    <property type="term" value="F:iron ion binding"/>
    <property type="evidence" value="ECO:0007669"/>
    <property type="project" value="InterPro"/>
</dbReference>
<keyword evidence="3" id="KW-0479">Metal-binding</keyword>
<name>A0A9W8FY22_9FUNG</name>
<feature type="compositionally biased region" description="Basic and acidic residues" evidence="9">
    <location>
        <begin position="18"/>
        <end position="29"/>
    </location>
</feature>
<comment type="caution">
    <text evidence="11">The sequence shown here is derived from an EMBL/GenBank/DDBJ whole genome shotgun (WGS) entry which is preliminary data.</text>
</comment>
<evidence type="ECO:0000259" key="10">
    <source>
        <dbReference type="PROSITE" id="PS51471"/>
    </source>
</evidence>
<dbReference type="PANTHER" id="PTHR12117">
    <property type="entry name" value="HISTONE ACETYLTRANSFERASE COMPLEX"/>
    <property type="match status" value="1"/>
</dbReference>
<dbReference type="InterPro" id="IPR039558">
    <property type="entry name" value="TPA1/OFD1_N"/>
</dbReference>
<dbReference type="Pfam" id="PF10637">
    <property type="entry name" value="Ofd1_CTDD"/>
    <property type="match status" value="1"/>
</dbReference>
<evidence type="ECO:0000256" key="8">
    <source>
        <dbReference type="ARBA" id="ARBA00047444"/>
    </source>
</evidence>
<feature type="region of interest" description="Disordered" evidence="9">
    <location>
        <begin position="1"/>
        <end position="45"/>
    </location>
</feature>
<proteinExistence type="inferred from homology"/>
<dbReference type="InterPro" id="IPR006620">
    <property type="entry name" value="Pro_4_hyd_alph"/>
</dbReference>
<evidence type="ECO:0000256" key="6">
    <source>
        <dbReference type="ARBA" id="ARBA00023002"/>
    </source>
</evidence>
<dbReference type="PANTHER" id="PTHR12117:SF0">
    <property type="entry name" value="PROLYL 3-HYDROXYLASE OGFOD1"/>
    <property type="match status" value="1"/>
</dbReference>
<dbReference type="Pfam" id="PF13661">
    <property type="entry name" value="2OG-FeII_Oxy_4"/>
    <property type="match status" value="1"/>
</dbReference>
<feature type="domain" description="Fe2OG dioxygenase" evidence="10">
    <location>
        <begin position="180"/>
        <end position="289"/>
    </location>
</feature>
<dbReference type="GO" id="GO:0031543">
    <property type="term" value="F:peptidyl-proline dioxygenase activity"/>
    <property type="evidence" value="ECO:0007669"/>
    <property type="project" value="UniProtKB-ARBA"/>
</dbReference>
<dbReference type="OrthoDB" id="430522at2759"/>
<protein>
    <submittedName>
        <fullName evidence="11">Component of NuA3 histone acetyltransferase complex</fullName>
    </submittedName>
</protein>
<dbReference type="EMBL" id="JANBTW010000120">
    <property type="protein sequence ID" value="KAJ2670621.1"/>
    <property type="molecule type" value="Genomic_DNA"/>
</dbReference>
<keyword evidence="4" id="KW-0847">Vitamin C</keyword>